<dbReference type="GO" id="GO:0016192">
    <property type="term" value="P:vesicle-mediated transport"/>
    <property type="evidence" value="ECO:0007669"/>
    <property type="project" value="InterPro"/>
</dbReference>
<evidence type="ECO:0000256" key="4">
    <source>
        <dbReference type="ARBA" id="ARBA00022448"/>
    </source>
</evidence>
<dbReference type="SUPFAM" id="SSF49348">
    <property type="entry name" value="Clathrin adaptor appendage domain"/>
    <property type="match status" value="1"/>
</dbReference>
<feature type="region of interest" description="Disordered" evidence="11">
    <location>
        <begin position="587"/>
        <end position="607"/>
    </location>
</feature>
<dbReference type="InterPro" id="IPR050840">
    <property type="entry name" value="Adaptor_Complx_Large_Subunit"/>
</dbReference>
<evidence type="ECO:0000256" key="1">
    <source>
        <dbReference type="ARBA" id="ARBA00004156"/>
    </source>
</evidence>
<keyword evidence="7 10" id="KW-0472">Membrane</keyword>
<evidence type="ECO:0000256" key="3">
    <source>
        <dbReference type="ARBA" id="ARBA00006613"/>
    </source>
</evidence>
<evidence type="ECO:0000256" key="9">
    <source>
        <dbReference type="ARBA" id="ARBA00029433"/>
    </source>
</evidence>
<evidence type="ECO:0000313" key="14">
    <source>
        <dbReference type="Proteomes" id="UP000314980"/>
    </source>
</evidence>
<sequence>MSPSVPLQEMIRAIRSARTQCEERGVIQRECAAIRAQFRQVDNGARSHNLAKLLYVHMLGYPAHFGQMECVRMIASPRYSEKRVGYLGAMMLLDEKQDASLLITNSIKNDLSHSNQYVQSLALCTLACMGSAEMCRDLAPEIDRLLRASNSYIKKKAALCAVHIVRKVQDLGELFAPAARSLLSEKNHGVLHGAVVLITELCERNPETLERFRKTVPDLVQIMKGLVISGYSPEHDVAGISDPFLQVRILRLLRILGRNNEAASDAMNDLLAQVATNTDSTKTVGNAVLYETVLTVLDIKSESGLRVLAVNILGRFLLNNDRNIRYIAMTSLQRIVGTDHNAVQRHRGTIVDCLKDQDASVKRRALELSLALVSASNIRSMMKELLLFLSSCPPELRAQAASGIFYAAERYAPSQRWHIDTILHVLTTAGGDVRDETVPNLIQLITNASELHCYTVHKLYRALLNDISQQSLVQVACWCIGEYGDLLLRGECQETEPAQVTEDDVLDALETVLQSHMSSPATRGFALTATMKLSTRILDNVDVIHVGYEFSSALSLKLQQRAVEYNALFRKYDHMRAAVLERMPVIEKNSPGHTNGESAGEPMKEIQPPKVKQGEPLLPQQPANQVCDLLGLLGGSEEPLQPSPAPGLSLNTASTAGGDLLDLLGGLEPTPPAPVTVYEKDGVTLTLSCEKQSDSVLTVTLTASNSTDSDMSSFTLQAAVPKSVQLHMKAPSGDFLPARGAAKVTQMVVLNNPNKVNLKMRIRVSYTSQGSAFQDTVQIDSFPGLSAAGH</sequence>
<dbReference type="Pfam" id="PF02883">
    <property type="entry name" value="Alpha_adaptinC2"/>
    <property type="match status" value="1"/>
</dbReference>
<gene>
    <name evidence="13" type="primary">AP1G2</name>
    <name evidence="13" type="synonym">ap1g2</name>
</gene>
<dbReference type="Gene3D" id="2.60.40.1230">
    <property type="match status" value="1"/>
</dbReference>
<dbReference type="InterPro" id="IPR013041">
    <property type="entry name" value="Clathrin_app_Ig-like_sf"/>
</dbReference>
<dbReference type="InterPro" id="IPR002553">
    <property type="entry name" value="Clathrin/coatomer_adapt-like_N"/>
</dbReference>
<keyword evidence="5 10" id="KW-0653">Protein transport</keyword>
<keyword evidence="8 10" id="KW-0968">Cytoplasmic vesicle</keyword>
<dbReference type="FunFam" id="1.25.10.10:FF:000030">
    <property type="entry name" value="AP-1 complex subunit gamma"/>
    <property type="match status" value="1"/>
</dbReference>
<evidence type="ECO:0000256" key="10">
    <source>
        <dbReference type="PIRNR" id="PIRNR037094"/>
    </source>
</evidence>
<dbReference type="Proteomes" id="UP000314980">
    <property type="component" value="Unassembled WGS sequence"/>
</dbReference>
<keyword evidence="6 10" id="KW-0333">Golgi apparatus</keyword>
<dbReference type="SMART" id="SM00809">
    <property type="entry name" value="Alpha_adaptinC2"/>
    <property type="match status" value="1"/>
</dbReference>
<comment type="similarity">
    <text evidence="3 10">Belongs to the adaptor complexes large subunit family.</text>
</comment>
<reference evidence="13" key="2">
    <citation type="submission" date="2025-08" db="UniProtKB">
        <authorList>
            <consortium name="Ensembl"/>
        </authorList>
    </citation>
    <scope>IDENTIFICATION</scope>
</reference>
<dbReference type="PIRSF" id="PIRSF037094">
    <property type="entry name" value="AP1_complex_gamma"/>
    <property type="match status" value="1"/>
</dbReference>
<dbReference type="Pfam" id="PF01602">
    <property type="entry name" value="Adaptin_N"/>
    <property type="match status" value="1"/>
</dbReference>
<comment type="subcellular location">
    <subcellularLocation>
        <location evidence="1">Cytoplasmic vesicle membrane</location>
    </subcellularLocation>
    <subcellularLocation>
        <location evidence="9">Endomembrane system</location>
        <topology evidence="9">Peripheral membrane protein</topology>
        <orientation evidence="9">Cytoplasmic side</orientation>
    </subcellularLocation>
    <subcellularLocation>
        <location evidence="2">Golgi apparatus</location>
    </subcellularLocation>
</comment>
<dbReference type="InterPro" id="IPR017107">
    <property type="entry name" value="AP1_complex_gsu"/>
</dbReference>
<dbReference type="PANTHER" id="PTHR22780">
    <property type="entry name" value="ADAPTIN, ALPHA/GAMMA/EPSILON"/>
    <property type="match status" value="1"/>
</dbReference>
<protein>
    <recommendedName>
        <fullName evidence="10">AP-1 complex subunit gamma</fullName>
    </recommendedName>
</protein>
<dbReference type="GeneTree" id="ENSGT00950000182838"/>
<dbReference type="Gene3D" id="1.25.10.10">
    <property type="entry name" value="Leucine-rich Repeat Variant"/>
    <property type="match status" value="1"/>
</dbReference>
<dbReference type="PROSITE" id="PS50180">
    <property type="entry name" value="GAE"/>
    <property type="match status" value="1"/>
</dbReference>
<dbReference type="Ensembl" id="ENSLCAT00010015336.1">
    <property type="protein sequence ID" value="ENSLCAP00010015019.1"/>
    <property type="gene ID" value="ENSLCAG00010006944.1"/>
</dbReference>
<evidence type="ECO:0000256" key="2">
    <source>
        <dbReference type="ARBA" id="ARBA00004555"/>
    </source>
</evidence>
<accession>A0A4W6CRA8</accession>
<evidence type="ECO:0000256" key="6">
    <source>
        <dbReference type="ARBA" id="ARBA00023034"/>
    </source>
</evidence>
<dbReference type="InterPro" id="IPR011989">
    <property type="entry name" value="ARM-like"/>
</dbReference>
<evidence type="ECO:0000259" key="12">
    <source>
        <dbReference type="PROSITE" id="PS50180"/>
    </source>
</evidence>
<name>A0A4W6CRA8_LATCA</name>
<evidence type="ECO:0000256" key="5">
    <source>
        <dbReference type="ARBA" id="ARBA00022927"/>
    </source>
</evidence>
<dbReference type="InterPro" id="IPR008152">
    <property type="entry name" value="Clathrin_a/b/g-adaptin_app_Ig"/>
</dbReference>
<dbReference type="InterPro" id="IPR008153">
    <property type="entry name" value="GAE_dom"/>
</dbReference>
<proteinExistence type="inferred from homology"/>
<evidence type="ECO:0000256" key="11">
    <source>
        <dbReference type="SAM" id="MobiDB-lite"/>
    </source>
</evidence>
<feature type="domain" description="GAE" evidence="12">
    <location>
        <begin position="670"/>
        <end position="783"/>
    </location>
</feature>
<dbReference type="SUPFAM" id="SSF48371">
    <property type="entry name" value="ARM repeat"/>
    <property type="match status" value="1"/>
</dbReference>
<reference evidence="13" key="3">
    <citation type="submission" date="2025-09" db="UniProtKB">
        <authorList>
            <consortium name="Ensembl"/>
        </authorList>
    </citation>
    <scope>IDENTIFICATION</scope>
</reference>
<dbReference type="GO" id="GO:0030121">
    <property type="term" value="C:AP-1 adaptor complex"/>
    <property type="evidence" value="ECO:0007669"/>
    <property type="project" value="InterPro"/>
</dbReference>
<evidence type="ECO:0000256" key="8">
    <source>
        <dbReference type="ARBA" id="ARBA00023329"/>
    </source>
</evidence>
<keyword evidence="4 10" id="KW-0813">Transport</keyword>
<dbReference type="InterPro" id="IPR016024">
    <property type="entry name" value="ARM-type_fold"/>
</dbReference>
<evidence type="ECO:0000256" key="7">
    <source>
        <dbReference type="ARBA" id="ARBA00023136"/>
    </source>
</evidence>
<organism evidence="13 14">
    <name type="scientific">Lates calcarifer</name>
    <name type="common">Barramundi</name>
    <name type="synonym">Holocentrus calcarifer</name>
    <dbReference type="NCBI Taxonomy" id="8187"/>
    <lineage>
        <taxon>Eukaryota</taxon>
        <taxon>Metazoa</taxon>
        <taxon>Chordata</taxon>
        <taxon>Craniata</taxon>
        <taxon>Vertebrata</taxon>
        <taxon>Euteleostomi</taxon>
        <taxon>Actinopterygii</taxon>
        <taxon>Neopterygii</taxon>
        <taxon>Teleostei</taxon>
        <taxon>Neoteleostei</taxon>
        <taxon>Acanthomorphata</taxon>
        <taxon>Carangaria</taxon>
        <taxon>Carangaria incertae sedis</taxon>
        <taxon>Centropomidae</taxon>
        <taxon>Lates</taxon>
    </lineage>
</organism>
<keyword evidence="14" id="KW-1185">Reference proteome</keyword>
<reference evidence="14" key="1">
    <citation type="submission" date="2015-09" db="EMBL/GenBank/DDBJ databases">
        <authorList>
            <person name="Sai Rama Sridatta P."/>
        </authorList>
    </citation>
    <scope>NUCLEOTIDE SEQUENCE [LARGE SCALE GENOMIC DNA]</scope>
</reference>
<dbReference type="AlphaFoldDB" id="A0A4W6CRA8"/>
<evidence type="ECO:0000313" key="13">
    <source>
        <dbReference type="Ensembl" id="ENSLCAP00010015019.1"/>
    </source>
</evidence>
<dbReference type="GO" id="GO:0006886">
    <property type="term" value="P:intracellular protein transport"/>
    <property type="evidence" value="ECO:0007669"/>
    <property type="project" value="UniProtKB-UniRule"/>
</dbReference>